<dbReference type="InterPro" id="IPR001568">
    <property type="entry name" value="RNase_T2-like"/>
</dbReference>
<keyword evidence="5" id="KW-0732">Signal</keyword>
<dbReference type="PANTHER" id="PTHR11240:SF22">
    <property type="entry name" value="RIBONUCLEASE T2"/>
    <property type="match status" value="1"/>
</dbReference>
<name>A0ABV0Y3M6_9TELE</name>
<evidence type="ECO:0000256" key="3">
    <source>
        <dbReference type="ARBA" id="ARBA00023157"/>
    </source>
</evidence>
<dbReference type="Proteomes" id="UP001469553">
    <property type="component" value="Unassembled WGS sequence"/>
</dbReference>
<dbReference type="PROSITE" id="PS00531">
    <property type="entry name" value="RNASE_T2_2"/>
    <property type="match status" value="1"/>
</dbReference>
<dbReference type="Gene3D" id="3.90.730.10">
    <property type="entry name" value="Ribonuclease T2-like"/>
    <property type="match status" value="1"/>
</dbReference>
<dbReference type="InterPro" id="IPR033697">
    <property type="entry name" value="Ribonuclease_T2_eukaryotic"/>
</dbReference>
<reference evidence="6 7" key="1">
    <citation type="submission" date="2021-06" db="EMBL/GenBank/DDBJ databases">
        <authorList>
            <person name="Palmer J.M."/>
        </authorList>
    </citation>
    <scope>NUCLEOTIDE SEQUENCE [LARGE SCALE GENOMIC DNA]</scope>
    <source>
        <strain evidence="6 7">AS_MEX2019</strain>
        <tissue evidence="6">Muscle</tissue>
    </source>
</reference>
<dbReference type="InterPro" id="IPR033130">
    <property type="entry name" value="RNase_T2_His_AS_2"/>
</dbReference>
<dbReference type="Pfam" id="PF00445">
    <property type="entry name" value="Ribonuclease_T2"/>
    <property type="match status" value="1"/>
</dbReference>
<accession>A0ABV0Y3M6</accession>
<sequence>MFFLPLEIFFSATSVISLNPQGVSLNQVLYKAKRTTTRLQLAPTSLSPRPYKEFNQRTYPNLFENGTKTALSFGTAVCRPNPSQTEISSRKSSIFTRSAMRLYFPLLVCLAAALSTAAISSPLNLWTKLILTQQWPNTFCSVEHHCHPNFSYWTLHGLWPDKGNNCNSSWHFNSSEIEDLLPDMKKSWPDLLNPSSVQFWKYEWSKHGTCAAEAASLNSQHKYFSKALELYHKVDLNSMLMKYNITPSDKYYTFSEIEEGMTNFYGVKPKIQCVHPSKNSEPQVLGQIEICFDADFTLLDCEKHFTISTFSRGPLDHPLGVTKPSGLSVCSYDIPVYYPPTP</sequence>
<gene>
    <name evidence="6" type="primary">RNASET2</name>
    <name evidence="6" type="ORF">AMECASPLE_022069</name>
</gene>
<evidence type="ECO:0000256" key="4">
    <source>
        <dbReference type="RuleBase" id="RU004328"/>
    </source>
</evidence>
<feature type="signal peptide" evidence="5">
    <location>
        <begin position="1"/>
        <end position="17"/>
    </location>
</feature>
<dbReference type="PROSITE" id="PS00530">
    <property type="entry name" value="RNASE_T2_1"/>
    <property type="match status" value="1"/>
</dbReference>
<keyword evidence="7" id="KW-1185">Reference proteome</keyword>
<protein>
    <submittedName>
        <fullName evidence="6">Ribonuclease T2</fullName>
    </submittedName>
</protein>
<evidence type="ECO:0000256" key="1">
    <source>
        <dbReference type="ARBA" id="ARBA00004227"/>
    </source>
</evidence>
<keyword evidence="3" id="KW-1015">Disulfide bond</keyword>
<comment type="subcellular location">
    <subcellularLocation>
        <location evidence="1">Lysosome lumen</location>
    </subcellularLocation>
</comment>
<evidence type="ECO:0000256" key="2">
    <source>
        <dbReference type="ARBA" id="ARBA00007469"/>
    </source>
</evidence>
<dbReference type="SUPFAM" id="SSF55895">
    <property type="entry name" value="Ribonuclease Rh-like"/>
    <property type="match status" value="1"/>
</dbReference>
<dbReference type="EMBL" id="JAHRIP010020752">
    <property type="protein sequence ID" value="MEQ2288388.1"/>
    <property type="molecule type" value="Genomic_DNA"/>
</dbReference>
<dbReference type="PANTHER" id="PTHR11240">
    <property type="entry name" value="RIBONUCLEASE T2"/>
    <property type="match status" value="1"/>
</dbReference>
<evidence type="ECO:0000256" key="5">
    <source>
        <dbReference type="SAM" id="SignalP"/>
    </source>
</evidence>
<evidence type="ECO:0000313" key="6">
    <source>
        <dbReference type="EMBL" id="MEQ2288388.1"/>
    </source>
</evidence>
<dbReference type="CDD" id="cd01061">
    <property type="entry name" value="RNase_T2_euk"/>
    <property type="match status" value="1"/>
</dbReference>
<organism evidence="6 7">
    <name type="scientific">Ameca splendens</name>
    <dbReference type="NCBI Taxonomy" id="208324"/>
    <lineage>
        <taxon>Eukaryota</taxon>
        <taxon>Metazoa</taxon>
        <taxon>Chordata</taxon>
        <taxon>Craniata</taxon>
        <taxon>Vertebrata</taxon>
        <taxon>Euteleostomi</taxon>
        <taxon>Actinopterygii</taxon>
        <taxon>Neopterygii</taxon>
        <taxon>Teleostei</taxon>
        <taxon>Neoteleostei</taxon>
        <taxon>Acanthomorphata</taxon>
        <taxon>Ovalentaria</taxon>
        <taxon>Atherinomorphae</taxon>
        <taxon>Cyprinodontiformes</taxon>
        <taxon>Goodeidae</taxon>
        <taxon>Ameca</taxon>
    </lineage>
</organism>
<proteinExistence type="inferred from homology"/>
<dbReference type="InterPro" id="IPR018188">
    <property type="entry name" value="RNase_T2_His_AS_1"/>
</dbReference>
<comment type="similarity">
    <text evidence="2 4">Belongs to the RNase T2 family.</text>
</comment>
<evidence type="ECO:0000313" key="7">
    <source>
        <dbReference type="Proteomes" id="UP001469553"/>
    </source>
</evidence>
<dbReference type="InterPro" id="IPR036430">
    <property type="entry name" value="RNase_T2-like_sf"/>
</dbReference>
<feature type="chain" id="PRO_5045099326" evidence="5">
    <location>
        <begin position="18"/>
        <end position="342"/>
    </location>
</feature>
<comment type="caution">
    <text evidence="6">The sequence shown here is derived from an EMBL/GenBank/DDBJ whole genome shotgun (WGS) entry which is preliminary data.</text>
</comment>